<evidence type="ECO:0000313" key="2">
    <source>
        <dbReference type="EMBL" id="NIZ47413.1"/>
    </source>
</evidence>
<keyword evidence="1" id="KW-0812">Transmembrane</keyword>
<feature type="transmembrane region" description="Helical" evidence="1">
    <location>
        <begin position="117"/>
        <end position="138"/>
    </location>
</feature>
<feature type="transmembrane region" description="Helical" evidence="1">
    <location>
        <begin position="6"/>
        <end position="28"/>
    </location>
</feature>
<dbReference type="AlphaFoldDB" id="A0A968GFQ5"/>
<keyword evidence="3" id="KW-1185">Reference proteome</keyword>
<protein>
    <submittedName>
        <fullName evidence="2">Uncharacterized protein</fullName>
    </submittedName>
</protein>
<name>A0A968GFQ5_9SPIO</name>
<reference evidence="2" key="1">
    <citation type="submission" date="2020-03" db="EMBL/GenBank/DDBJ databases">
        <title>Spirochaetal bacteria isolated from arthropods constitute a novel genus Entomospira genus novum within the order Spirochaetales.</title>
        <authorList>
            <person name="Grana-Miraglia L."/>
            <person name="Sikutova S."/>
            <person name="Fingerle V."/>
            <person name="Sing A."/>
            <person name="Castillo-Ramirez S."/>
            <person name="Margos G."/>
            <person name="Rudolf I."/>
        </authorList>
    </citation>
    <scope>NUCLEOTIDE SEQUENCE</scope>
    <source>
        <strain evidence="2">BR208</strain>
    </source>
</reference>
<keyword evidence="1" id="KW-0472">Membrane</keyword>
<dbReference type="EMBL" id="JAATLK010000001">
    <property type="protein sequence ID" value="NIZ47413.1"/>
    <property type="molecule type" value="Genomic_DNA"/>
</dbReference>
<keyword evidence="1" id="KW-1133">Transmembrane helix</keyword>
<feature type="transmembrane region" description="Helical" evidence="1">
    <location>
        <begin position="49"/>
        <end position="70"/>
    </location>
</feature>
<comment type="caution">
    <text evidence="2">The sequence shown here is derived from an EMBL/GenBank/DDBJ whole genome shotgun (WGS) entry which is preliminary data.</text>
</comment>
<sequence length="139" mass="16017">MEQIPFLYFMRVILTVFGGFFLAHQVIIEKFPKLQGLYDFLNTSATSRLALAFSNLLIGIVSLILGRVYFDFFPSLFAVIIAIIMFFEEHELTTTSTPEKPNSIMQFILNYGVHYKVYWGLAALFFGLLHIFTVRLAFI</sequence>
<evidence type="ECO:0000313" key="3">
    <source>
        <dbReference type="Proteomes" id="UP000752013"/>
    </source>
</evidence>
<organism evidence="2 3">
    <name type="scientific">Entomospira nematocerorum</name>
    <dbReference type="NCBI Taxonomy" id="2719987"/>
    <lineage>
        <taxon>Bacteria</taxon>
        <taxon>Pseudomonadati</taxon>
        <taxon>Spirochaetota</taxon>
        <taxon>Spirochaetia</taxon>
        <taxon>Spirochaetales</taxon>
        <taxon>Spirochaetaceae</taxon>
        <taxon>Entomospira</taxon>
    </lineage>
</organism>
<accession>A0A968GFQ5</accession>
<evidence type="ECO:0000256" key="1">
    <source>
        <dbReference type="SAM" id="Phobius"/>
    </source>
</evidence>
<gene>
    <name evidence="2" type="ORF">HCT46_05750</name>
</gene>
<proteinExistence type="predicted"/>
<dbReference type="RefSeq" id="WP_167703828.1">
    <property type="nucleotide sequence ID" value="NZ_CP118168.1"/>
</dbReference>
<dbReference type="Proteomes" id="UP000752013">
    <property type="component" value="Unassembled WGS sequence"/>
</dbReference>